<accession>A0A9W7FTF1</accession>
<keyword evidence="1" id="KW-0732">Signal</keyword>
<feature type="signal peptide" evidence="1">
    <location>
        <begin position="1"/>
        <end position="23"/>
    </location>
</feature>
<dbReference type="InterPro" id="IPR011899">
    <property type="entry name" value="Glutaredoxin_euk/vir"/>
</dbReference>
<dbReference type="Pfam" id="PF00462">
    <property type="entry name" value="Glutaredoxin"/>
    <property type="match status" value="1"/>
</dbReference>
<dbReference type="PANTHER" id="PTHR45694:SF18">
    <property type="entry name" value="GLUTAREDOXIN-1-RELATED"/>
    <property type="match status" value="1"/>
</dbReference>
<dbReference type="NCBIfam" id="TIGR02180">
    <property type="entry name" value="GRX_euk"/>
    <property type="match status" value="1"/>
</dbReference>
<evidence type="ECO:0000259" key="2">
    <source>
        <dbReference type="Pfam" id="PF00462"/>
    </source>
</evidence>
<evidence type="ECO:0000256" key="1">
    <source>
        <dbReference type="SAM" id="SignalP"/>
    </source>
</evidence>
<comment type="caution">
    <text evidence="3">The sequence shown here is derived from an EMBL/GenBank/DDBJ whole genome shotgun (WGS) entry which is preliminary data.</text>
</comment>
<dbReference type="OrthoDB" id="44061at2759"/>
<dbReference type="SUPFAM" id="SSF52833">
    <property type="entry name" value="Thioredoxin-like"/>
    <property type="match status" value="1"/>
</dbReference>
<dbReference type="GO" id="GO:0034599">
    <property type="term" value="P:cellular response to oxidative stress"/>
    <property type="evidence" value="ECO:0007669"/>
    <property type="project" value="TreeGrafter"/>
</dbReference>
<dbReference type="GO" id="GO:0015038">
    <property type="term" value="F:glutathione disulfide oxidoreductase activity"/>
    <property type="evidence" value="ECO:0007669"/>
    <property type="project" value="TreeGrafter"/>
</dbReference>
<dbReference type="PRINTS" id="PR00160">
    <property type="entry name" value="GLUTAREDOXIN"/>
</dbReference>
<keyword evidence="4" id="KW-1185">Reference proteome</keyword>
<dbReference type="PANTHER" id="PTHR45694">
    <property type="entry name" value="GLUTAREDOXIN 2"/>
    <property type="match status" value="1"/>
</dbReference>
<dbReference type="CDD" id="cd03419">
    <property type="entry name" value="GRX_GRXh_1_2_like"/>
    <property type="match status" value="1"/>
</dbReference>
<evidence type="ECO:0000313" key="4">
    <source>
        <dbReference type="Proteomes" id="UP001165122"/>
    </source>
</evidence>
<evidence type="ECO:0000313" key="3">
    <source>
        <dbReference type="EMBL" id="GMI18772.1"/>
    </source>
</evidence>
<proteinExistence type="predicted"/>
<reference evidence="4" key="1">
    <citation type="journal article" date="2023" name="Commun. Biol.">
        <title>Genome analysis of Parmales, the sister group of diatoms, reveals the evolutionary specialization of diatoms from phago-mixotrophs to photoautotrophs.</title>
        <authorList>
            <person name="Ban H."/>
            <person name="Sato S."/>
            <person name="Yoshikawa S."/>
            <person name="Yamada K."/>
            <person name="Nakamura Y."/>
            <person name="Ichinomiya M."/>
            <person name="Sato N."/>
            <person name="Blanc-Mathieu R."/>
            <person name="Endo H."/>
            <person name="Kuwata A."/>
            <person name="Ogata H."/>
        </authorList>
    </citation>
    <scope>NUCLEOTIDE SEQUENCE [LARGE SCALE GENOMIC DNA]</scope>
    <source>
        <strain evidence="4">NIES 3700</strain>
    </source>
</reference>
<feature type="chain" id="PRO_5040776334" description="Glutaredoxin domain-containing protein" evidence="1">
    <location>
        <begin position="24"/>
        <end position="166"/>
    </location>
</feature>
<dbReference type="GO" id="GO:0005737">
    <property type="term" value="C:cytoplasm"/>
    <property type="evidence" value="ECO:0007669"/>
    <property type="project" value="TreeGrafter"/>
</dbReference>
<dbReference type="InterPro" id="IPR014025">
    <property type="entry name" value="Glutaredoxin_subgr"/>
</dbReference>
<dbReference type="EMBL" id="BRXW01000345">
    <property type="protein sequence ID" value="GMI18772.1"/>
    <property type="molecule type" value="Genomic_DNA"/>
</dbReference>
<protein>
    <recommendedName>
        <fullName evidence="2">Glutaredoxin domain-containing protein</fullName>
    </recommendedName>
</protein>
<feature type="domain" description="Glutaredoxin" evidence="2">
    <location>
        <begin position="78"/>
        <end position="145"/>
    </location>
</feature>
<sequence length="166" mass="17678">MFRNTLFVLMYVLLASLSRSTSAFAPGLLRVLTPVAGSTLVAASAPPSSQLSRACSSLSMSGMQAGDYIEKALEENEVVVFSKSYCPFCTSTKNMFLETGPELGMSSPAFIVELDQIDGGADIQNELLSQTGQRTVPNVFVKGKHLGGNDDTMRAAANGKLSEMLK</sequence>
<gene>
    <name evidence="3" type="ORF">TrLO_g14393</name>
</gene>
<dbReference type="AlphaFoldDB" id="A0A9W7FTF1"/>
<dbReference type="PROSITE" id="PS51354">
    <property type="entry name" value="GLUTAREDOXIN_2"/>
    <property type="match status" value="1"/>
</dbReference>
<dbReference type="InterPro" id="IPR036249">
    <property type="entry name" value="Thioredoxin-like_sf"/>
</dbReference>
<organism evidence="3 4">
    <name type="scientific">Triparma laevis f. longispina</name>
    <dbReference type="NCBI Taxonomy" id="1714387"/>
    <lineage>
        <taxon>Eukaryota</taxon>
        <taxon>Sar</taxon>
        <taxon>Stramenopiles</taxon>
        <taxon>Ochrophyta</taxon>
        <taxon>Bolidophyceae</taxon>
        <taxon>Parmales</taxon>
        <taxon>Triparmaceae</taxon>
        <taxon>Triparma</taxon>
    </lineage>
</organism>
<name>A0A9W7FTF1_9STRA</name>
<dbReference type="Gene3D" id="3.40.30.10">
    <property type="entry name" value="Glutaredoxin"/>
    <property type="match status" value="1"/>
</dbReference>
<dbReference type="InterPro" id="IPR002109">
    <property type="entry name" value="Glutaredoxin"/>
</dbReference>
<dbReference type="Proteomes" id="UP001165122">
    <property type="component" value="Unassembled WGS sequence"/>
</dbReference>